<keyword evidence="3" id="KW-1185">Reference proteome</keyword>
<evidence type="ECO:0000259" key="1">
    <source>
        <dbReference type="Pfam" id="PF17128"/>
    </source>
</evidence>
<comment type="caution">
    <text evidence="2">The sequence shown here is derived from an EMBL/GenBank/DDBJ whole genome shotgun (WGS) entry which is preliminary data.</text>
</comment>
<proteinExistence type="predicted"/>
<dbReference type="InterPro" id="IPR011990">
    <property type="entry name" value="TPR-like_helical_dom_sf"/>
</dbReference>
<dbReference type="RefSeq" id="WP_344667189.1">
    <property type="nucleotide sequence ID" value="NZ_BAAAQN010000022.1"/>
</dbReference>
<feature type="domain" description="DUF5107" evidence="1">
    <location>
        <begin position="55"/>
        <end position="337"/>
    </location>
</feature>
<dbReference type="EMBL" id="BAAAQN010000022">
    <property type="protein sequence ID" value="GAA2035597.1"/>
    <property type="molecule type" value="Genomic_DNA"/>
</dbReference>
<gene>
    <name evidence="2" type="ORF">GCM10009839_40470</name>
</gene>
<name>A0ABP5FZ06_9ACTN</name>
<evidence type="ECO:0000313" key="2">
    <source>
        <dbReference type="EMBL" id="GAA2035597.1"/>
    </source>
</evidence>
<sequence>MSVLRLSSVRLPVAALGPENPLPPLRQLPDPRGGLDVSEADAEMVANLGYGHAESLLPYTFQDGYGRETPDREPVTAVLENDVLRAEFLLGYGGRLMSLRHKGRGGAPDRELLHFPPKLQLANLGLRNAWFAGGVEWNLGTFGHTALTCSPLHAVRVTRDDGTPVLRMYEYERQRRLVYQLDCYLPDGSPVLLVHVRIQNPFPEDAPVYWWSSAAVPQTPDSRALVPADSAYHFSYTGKMRRIPFPRWRDADASYPGRIDYGADYFAEIPDGERRWIAAVDAMGTGLVQASTDRMRGRKIFHWGTGSGGRNWQDWLSGPGRPYFEIQAGLARTQLEHLRLPGRQSWSWVEAYGLLEVDPGRVLDAKWSEAVGAAASAVEALVPAGRLEEELATMTALADRPPEEVLHAGTGWGALERRALGRNRSLRLAGTPFPDATIGRDQQSWLSLVRKGQMPTPAPALPPSSYAVGPVWRALLEKATSDPGRATWFTWLHLGVNRYHAGDPAGAREAWEQSMQQAETAWAHRNLAVLDESEGRPDAAADRYLRAHHLSPRLRPLTIETLRVLISAKRPVEALELVDRLKEPDRFAGRVLMLECRAALDAGDLVRARRILETGLVVDDVREGEDPLSDLWWEFHARQAGGLGPAVSQRVREEHPLPCSYDYSVRQL</sequence>
<dbReference type="Pfam" id="PF17128">
    <property type="entry name" value="DUF5107"/>
    <property type="match status" value="1"/>
</dbReference>
<protein>
    <submittedName>
        <fullName evidence="2">DUF5107 domain-containing protein</fullName>
    </submittedName>
</protein>
<dbReference type="Gene3D" id="1.25.40.10">
    <property type="entry name" value="Tetratricopeptide repeat domain"/>
    <property type="match status" value="1"/>
</dbReference>
<organism evidence="2 3">
    <name type="scientific">Catenulispora yoronensis</name>
    <dbReference type="NCBI Taxonomy" id="450799"/>
    <lineage>
        <taxon>Bacteria</taxon>
        <taxon>Bacillati</taxon>
        <taxon>Actinomycetota</taxon>
        <taxon>Actinomycetes</taxon>
        <taxon>Catenulisporales</taxon>
        <taxon>Catenulisporaceae</taxon>
        <taxon>Catenulispora</taxon>
    </lineage>
</organism>
<dbReference type="SUPFAM" id="SSF48452">
    <property type="entry name" value="TPR-like"/>
    <property type="match status" value="1"/>
</dbReference>
<accession>A0ABP5FZ06</accession>
<reference evidence="3" key="1">
    <citation type="journal article" date="2019" name="Int. J. Syst. Evol. Microbiol.">
        <title>The Global Catalogue of Microorganisms (GCM) 10K type strain sequencing project: providing services to taxonomists for standard genome sequencing and annotation.</title>
        <authorList>
            <consortium name="The Broad Institute Genomics Platform"/>
            <consortium name="The Broad Institute Genome Sequencing Center for Infectious Disease"/>
            <person name="Wu L."/>
            <person name="Ma J."/>
        </authorList>
    </citation>
    <scope>NUCLEOTIDE SEQUENCE [LARGE SCALE GENOMIC DNA]</scope>
    <source>
        <strain evidence="3">JCM 16014</strain>
    </source>
</reference>
<evidence type="ECO:0000313" key="3">
    <source>
        <dbReference type="Proteomes" id="UP001500751"/>
    </source>
</evidence>
<dbReference type="InterPro" id="IPR033396">
    <property type="entry name" value="DUF5107"/>
</dbReference>
<dbReference type="Proteomes" id="UP001500751">
    <property type="component" value="Unassembled WGS sequence"/>
</dbReference>